<accession>A0A501PQK1</accession>
<dbReference type="AlphaFoldDB" id="A0A501PQK1"/>
<evidence type="ECO:0000313" key="2">
    <source>
        <dbReference type="Proteomes" id="UP000319148"/>
    </source>
</evidence>
<protein>
    <recommendedName>
        <fullName evidence="3">Hpt domain-containing protein</fullName>
    </recommendedName>
</protein>
<reference evidence="2" key="1">
    <citation type="submission" date="2019-06" db="EMBL/GenBank/DDBJ databases">
        <title>The complete genome of Emcibacter congregatus ZYLT.</title>
        <authorList>
            <person name="Zhao Z."/>
        </authorList>
    </citation>
    <scope>NUCLEOTIDE SEQUENCE [LARGE SCALE GENOMIC DNA]</scope>
    <source>
        <strain evidence="2">MCCC 1A06723</strain>
    </source>
</reference>
<dbReference type="SUPFAM" id="SSF47226">
    <property type="entry name" value="Histidine-containing phosphotransfer domain, HPT domain"/>
    <property type="match status" value="1"/>
</dbReference>
<dbReference type="GO" id="GO:0000160">
    <property type="term" value="P:phosphorelay signal transduction system"/>
    <property type="evidence" value="ECO:0007669"/>
    <property type="project" value="InterPro"/>
</dbReference>
<name>A0A501PQK1_9PROT</name>
<dbReference type="OrthoDB" id="9786548at2"/>
<comment type="caution">
    <text evidence="1">The sequence shown here is derived from an EMBL/GenBank/DDBJ whole genome shotgun (WGS) entry which is preliminary data.</text>
</comment>
<evidence type="ECO:0000313" key="1">
    <source>
        <dbReference type="EMBL" id="TPD62809.1"/>
    </source>
</evidence>
<organism evidence="1 2">
    <name type="scientific">Emcibacter nanhaiensis</name>
    <dbReference type="NCBI Taxonomy" id="1505037"/>
    <lineage>
        <taxon>Bacteria</taxon>
        <taxon>Pseudomonadati</taxon>
        <taxon>Pseudomonadota</taxon>
        <taxon>Alphaproteobacteria</taxon>
        <taxon>Emcibacterales</taxon>
        <taxon>Emcibacteraceae</taxon>
        <taxon>Emcibacter</taxon>
    </lineage>
</organism>
<sequence length="168" mass="18838">MAKPVKVRYYRLKNKLKEKAIGLGNVNADDVSFDEDMMIKAQAALQEMAEDYPDWVSTLIDSLAEEHRRCVDSPEFRKAHFEKINAIAHDMKGQGGTFGYQLITDFADGLYNFTGPNAGMGDSHVEIIKAHIDAMRVVIKDRIEGDGGEIGTELKKSLDAAIEKYRTR</sequence>
<dbReference type="EMBL" id="VFIY01000004">
    <property type="protein sequence ID" value="TPD62809.1"/>
    <property type="molecule type" value="Genomic_DNA"/>
</dbReference>
<keyword evidence="2" id="KW-1185">Reference proteome</keyword>
<gene>
    <name evidence="1" type="ORF">FIV46_01650</name>
</gene>
<evidence type="ECO:0008006" key="3">
    <source>
        <dbReference type="Google" id="ProtNLM"/>
    </source>
</evidence>
<dbReference type="InterPro" id="IPR036641">
    <property type="entry name" value="HPT_dom_sf"/>
</dbReference>
<proteinExistence type="predicted"/>
<dbReference type="Proteomes" id="UP000319148">
    <property type="component" value="Unassembled WGS sequence"/>
</dbReference>
<dbReference type="RefSeq" id="WP_139938059.1">
    <property type="nucleotide sequence ID" value="NZ_JBHSYP010000022.1"/>
</dbReference>